<reference evidence="1 2" key="1">
    <citation type="submission" date="2018-05" db="EMBL/GenBank/DDBJ databases">
        <title>Genomic Encyclopedia of Archaeal and Bacterial Type Strains, Phase II (KMG-II): from individual species to whole genera.</title>
        <authorList>
            <person name="Goeker M."/>
        </authorList>
    </citation>
    <scope>NUCLEOTIDE SEQUENCE [LARGE SCALE GENOMIC DNA]</scope>
    <source>
        <strain evidence="1 2">DSM 22637</strain>
    </source>
</reference>
<dbReference type="EMBL" id="QGGP01000004">
    <property type="protein sequence ID" value="PWK18611.1"/>
    <property type="molecule type" value="Genomic_DNA"/>
</dbReference>
<evidence type="ECO:0000313" key="1">
    <source>
        <dbReference type="EMBL" id="PWK18611.1"/>
    </source>
</evidence>
<gene>
    <name evidence="1" type="ORF">LX78_01918</name>
</gene>
<protein>
    <submittedName>
        <fullName evidence="1">Uncharacterized protein</fullName>
    </submittedName>
</protein>
<dbReference type="OrthoDB" id="1290266at2"/>
<organism evidence="1 2">
    <name type="scientific">Xanthomarina spongicola</name>
    <dbReference type="NCBI Taxonomy" id="570520"/>
    <lineage>
        <taxon>Bacteria</taxon>
        <taxon>Pseudomonadati</taxon>
        <taxon>Bacteroidota</taxon>
        <taxon>Flavobacteriia</taxon>
        <taxon>Flavobacteriales</taxon>
        <taxon>Flavobacteriaceae</taxon>
        <taxon>Xanthomarina</taxon>
    </lineage>
</organism>
<keyword evidence="2" id="KW-1185">Reference proteome</keyword>
<comment type="caution">
    <text evidence="1">The sequence shown here is derived from an EMBL/GenBank/DDBJ whole genome shotgun (WGS) entry which is preliminary data.</text>
</comment>
<dbReference type="Proteomes" id="UP000245430">
    <property type="component" value="Unassembled WGS sequence"/>
</dbReference>
<proteinExistence type="predicted"/>
<evidence type="ECO:0000313" key="2">
    <source>
        <dbReference type="Proteomes" id="UP000245430"/>
    </source>
</evidence>
<dbReference type="AlphaFoldDB" id="A0A316DKH8"/>
<sequence>MIKSITLLKDNSEINLEFIKTHAHKVEIDSSFMNDLSITIQIEFKIPIIQFRSHGYTWKSLEQTELSNWYAPKILRLNNNQLVQANQHIGIWEVNKKNSRILNWHFNLENANPLVEYGFNNSKQIVQAVSKHRLLSPLALLFPIESSIEISRSKIPFSAIACFTDHCDFDTLINLKQQRQFFKTYNIKITKGFFLNHFSKRSDTACFEIHNQEISAWQDDDHELAYHSLSQSIKPLDESLNDFESFAPPFKGISTWIDHGFQPYNVSLYKNFDRISNHYGSSLKNNGINTFWNYTDSGTAVKGVINQLNPNQFTLHSFYNGIKHLKLKEQIPMFIKNVVFHYYNTEYSLRIYRDVAKYFKNIKHKKSINSHLRVLVVMFKLIKLLIPILLFWKTRKNQVYPLARYNPVIFNQDILNDTFTVFQTIEMIDFKLGLNQNNIDLLIKENGLFIAHTYFSAPLNYHHGKLFEKSNEIDKQVEENFSYLSHKIASKDIWNPTLKELIVHLQSFAMVTFECNELGEMLIIDKNQLAYRKVQ</sequence>
<dbReference type="RefSeq" id="WP_109682426.1">
    <property type="nucleotide sequence ID" value="NZ_QGGP01000004.1"/>
</dbReference>
<name>A0A316DKH8_9FLAO</name>
<accession>A0A316DKH8</accession>